<accession>A0AAN5ICQ2</accession>
<keyword evidence="5" id="KW-0175">Coiled coil</keyword>
<feature type="domain" description="PHD-type" evidence="7">
    <location>
        <begin position="535"/>
        <end position="588"/>
    </location>
</feature>
<dbReference type="CDD" id="cd15561">
    <property type="entry name" value="PHD1_PHF14"/>
    <property type="match status" value="1"/>
</dbReference>
<dbReference type="Proteomes" id="UP001328107">
    <property type="component" value="Unassembled WGS sequence"/>
</dbReference>
<feature type="region of interest" description="Disordered" evidence="6">
    <location>
        <begin position="609"/>
        <end position="773"/>
    </location>
</feature>
<dbReference type="SUPFAM" id="SSF57903">
    <property type="entry name" value="FYVE/PHD zinc finger"/>
    <property type="match status" value="2"/>
</dbReference>
<feature type="compositionally biased region" description="Low complexity" evidence="6">
    <location>
        <begin position="719"/>
        <end position="738"/>
    </location>
</feature>
<dbReference type="GO" id="GO:0006357">
    <property type="term" value="P:regulation of transcription by RNA polymerase II"/>
    <property type="evidence" value="ECO:0007669"/>
    <property type="project" value="TreeGrafter"/>
</dbReference>
<dbReference type="InterPro" id="IPR019786">
    <property type="entry name" value="Zinc_finger_PHD-type_CS"/>
</dbReference>
<dbReference type="EMBL" id="BTRK01000006">
    <property type="protein sequence ID" value="GMR59340.1"/>
    <property type="molecule type" value="Genomic_DNA"/>
</dbReference>
<keyword evidence="3" id="KW-0862">Zinc</keyword>
<evidence type="ECO:0000259" key="7">
    <source>
        <dbReference type="PROSITE" id="PS50016"/>
    </source>
</evidence>
<evidence type="ECO:0008006" key="11">
    <source>
        <dbReference type="Google" id="ProtNLM"/>
    </source>
</evidence>
<dbReference type="InterPro" id="IPR013083">
    <property type="entry name" value="Znf_RING/FYVE/PHD"/>
</dbReference>
<sequence length="773" mass="87483">MTEAERNSFFAHSTQRAAGKRQIKPTAAAMELLLPVANDEDESDEDFKAELSGSGSENSSSESSEESSEDENERNEGGENDDQTDYVKSLKDGGEVSEGDDIPVCSLCLNLRPSSTKEEVIQCDKCGVAVHESCYGLDPEVIGDDNSTESASVTEPWFCDPCIYGEKEPPHCELCPVRYGALKRSDIGGRWVHLLCALYTPGVTFGDVEKLSAISWQEIDYKQFGKKACSGCTDRLESRTGIVVECDAALCKNFYHPTCAQRLGLLIDRSGEINEDEEEYHDERFIHCKKHSHEEDVRKKREAYLVLVRQEERRFASMLKRKKLNEREEEKRARMEEKSRARFRKMEGVTISVPDASWDKSEKKNRRARHLHTCAQFLEAFSNKAELVGVSRSEFEKAFIKVDGRTLSFLPPAFSPEFIAYFNHREKHVMTAEKNRLERVTKERDAMREEQLKKEAKYHDLERDQKKAQGAVQAAQEKMAKLHTLLTRLGAKKLPKMSEIVKRDPTTPRCRLFSRSSHPDAPLDAPSTSRHSNIMKKCATCTSMSDQHLLVECDACHKHYHLQCLDPPLERMPKKKLFEWHCMECAPESSEDEGKIEKKKTTANKDIPAEEVNGTRKLRHRSDSVRQRKQEEKAAELREYRSAIGRGSNPKRAVKPNKRLSTDTPPPVVVLPLPISIPIPVALSSDDEPPSKRGRGRPRKTPSSSPSKFPENSPEKNGRLSIDSSSISSRRSGPSLSPQGHGVRKSNGRLRHDSVENGEDDEEIMEEIVIFKE</sequence>
<feature type="compositionally biased region" description="Acidic residues" evidence="6">
    <location>
        <begin position="38"/>
        <end position="47"/>
    </location>
</feature>
<feature type="region of interest" description="Disordered" evidence="6">
    <location>
        <begin position="1"/>
        <end position="96"/>
    </location>
</feature>
<keyword evidence="10" id="KW-1185">Reference proteome</keyword>
<feature type="region of interest" description="Disordered" evidence="6">
    <location>
        <begin position="509"/>
        <end position="530"/>
    </location>
</feature>
<evidence type="ECO:0000256" key="2">
    <source>
        <dbReference type="ARBA" id="ARBA00022771"/>
    </source>
</evidence>
<feature type="compositionally biased region" description="Acidic residues" evidence="6">
    <location>
        <begin position="756"/>
        <end position="766"/>
    </location>
</feature>
<organism evidence="9 10">
    <name type="scientific">Pristionchus mayeri</name>
    <dbReference type="NCBI Taxonomy" id="1317129"/>
    <lineage>
        <taxon>Eukaryota</taxon>
        <taxon>Metazoa</taxon>
        <taxon>Ecdysozoa</taxon>
        <taxon>Nematoda</taxon>
        <taxon>Chromadorea</taxon>
        <taxon>Rhabditida</taxon>
        <taxon>Rhabditina</taxon>
        <taxon>Diplogasteromorpha</taxon>
        <taxon>Diplogasteroidea</taxon>
        <taxon>Neodiplogasteridae</taxon>
        <taxon>Pristionchus</taxon>
    </lineage>
</organism>
<evidence type="ECO:0000256" key="4">
    <source>
        <dbReference type="PROSITE-ProRule" id="PRU00146"/>
    </source>
</evidence>
<feature type="compositionally biased region" description="Low complexity" evidence="6">
    <location>
        <begin position="50"/>
        <end position="62"/>
    </location>
</feature>
<protein>
    <recommendedName>
        <fullName evidence="11">Phf-14</fullName>
    </recommendedName>
</protein>
<evidence type="ECO:0000256" key="6">
    <source>
        <dbReference type="SAM" id="MobiDB-lite"/>
    </source>
</evidence>
<dbReference type="Pfam" id="PF13831">
    <property type="entry name" value="PHD_2"/>
    <property type="match status" value="1"/>
</dbReference>
<keyword evidence="2 4" id="KW-0863">Zinc-finger</keyword>
<feature type="compositionally biased region" description="Acidic residues" evidence="6">
    <location>
        <begin position="63"/>
        <end position="84"/>
    </location>
</feature>
<evidence type="ECO:0000313" key="10">
    <source>
        <dbReference type="Proteomes" id="UP001328107"/>
    </source>
</evidence>
<feature type="compositionally biased region" description="Low complexity" evidence="6">
    <location>
        <begin position="670"/>
        <end position="684"/>
    </location>
</feature>
<dbReference type="InterPro" id="IPR019787">
    <property type="entry name" value="Znf_PHD-finger"/>
</dbReference>
<name>A0AAN5ICQ2_9BILA</name>
<evidence type="ECO:0000256" key="5">
    <source>
        <dbReference type="SAM" id="Coils"/>
    </source>
</evidence>
<dbReference type="SMART" id="SM00249">
    <property type="entry name" value="PHD"/>
    <property type="match status" value="3"/>
</dbReference>
<evidence type="ECO:0000256" key="1">
    <source>
        <dbReference type="ARBA" id="ARBA00022723"/>
    </source>
</evidence>
<evidence type="ECO:0000259" key="8">
    <source>
        <dbReference type="PROSITE" id="PS51805"/>
    </source>
</evidence>
<feature type="coiled-coil region" evidence="5">
    <location>
        <begin position="430"/>
        <end position="478"/>
    </location>
</feature>
<dbReference type="InterPro" id="IPR050701">
    <property type="entry name" value="Histone_Mod_Regulator"/>
</dbReference>
<dbReference type="InterPro" id="IPR011011">
    <property type="entry name" value="Znf_FYVE_PHD"/>
</dbReference>
<dbReference type="AlphaFoldDB" id="A0AAN5ICQ2"/>
<dbReference type="GO" id="GO:0008270">
    <property type="term" value="F:zinc ion binding"/>
    <property type="evidence" value="ECO:0007669"/>
    <property type="project" value="UniProtKB-KW"/>
</dbReference>
<evidence type="ECO:0000256" key="3">
    <source>
        <dbReference type="ARBA" id="ARBA00022833"/>
    </source>
</evidence>
<dbReference type="CDD" id="cd15562">
    <property type="entry name" value="PHD2_PHF14"/>
    <property type="match status" value="1"/>
</dbReference>
<dbReference type="PROSITE" id="PS51805">
    <property type="entry name" value="EPHD"/>
    <property type="match status" value="1"/>
</dbReference>
<evidence type="ECO:0000313" key="9">
    <source>
        <dbReference type="EMBL" id="GMR59340.1"/>
    </source>
</evidence>
<dbReference type="PANTHER" id="PTHR13793:SF158">
    <property type="entry name" value="PHD-TYPE DOMAIN-CONTAINING PROTEIN"/>
    <property type="match status" value="1"/>
</dbReference>
<comment type="caution">
    <text evidence="9">The sequence shown here is derived from an EMBL/GenBank/DDBJ whole genome shotgun (WGS) entry which is preliminary data.</text>
</comment>
<dbReference type="Gene3D" id="3.30.40.10">
    <property type="entry name" value="Zinc/RING finger domain, C3HC4 (zinc finger)"/>
    <property type="match status" value="3"/>
</dbReference>
<dbReference type="Pfam" id="PF00628">
    <property type="entry name" value="PHD"/>
    <property type="match status" value="1"/>
</dbReference>
<dbReference type="Pfam" id="PF13832">
    <property type="entry name" value="zf-HC5HC2H_2"/>
    <property type="match status" value="1"/>
</dbReference>
<dbReference type="InterPro" id="IPR001965">
    <property type="entry name" value="Znf_PHD"/>
</dbReference>
<dbReference type="InterPro" id="IPR034732">
    <property type="entry name" value="EPHD"/>
</dbReference>
<dbReference type="PANTHER" id="PTHR13793">
    <property type="entry name" value="PHD FINGER PROTEINS"/>
    <property type="match status" value="1"/>
</dbReference>
<proteinExistence type="predicted"/>
<gene>
    <name evidence="9" type="ORF">PMAYCL1PPCAC_29535</name>
</gene>
<reference evidence="10" key="1">
    <citation type="submission" date="2022-10" db="EMBL/GenBank/DDBJ databases">
        <title>Genome assembly of Pristionchus species.</title>
        <authorList>
            <person name="Yoshida K."/>
            <person name="Sommer R.J."/>
        </authorList>
    </citation>
    <scope>NUCLEOTIDE SEQUENCE [LARGE SCALE GENOMIC DNA]</scope>
    <source>
        <strain evidence="10">RS5460</strain>
    </source>
</reference>
<keyword evidence="1" id="KW-0479">Metal-binding</keyword>
<dbReference type="PROSITE" id="PS01359">
    <property type="entry name" value="ZF_PHD_1"/>
    <property type="match status" value="2"/>
</dbReference>
<feature type="domain" description="PHD-type" evidence="7">
    <location>
        <begin position="102"/>
        <end position="165"/>
    </location>
</feature>
<dbReference type="PROSITE" id="PS50016">
    <property type="entry name" value="ZF_PHD_2"/>
    <property type="match status" value="2"/>
</dbReference>
<feature type="domain" description="PHD-type" evidence="8">
    <location>
        <begin position="169"/>
        <end position="292"/>
    </location>
</feature>
<feature type="compositionally biased region" description="Basic and acidic residues" evidence="6">
    <location>
        <begin position="621"/>
        <end position="641"/>
    </location>
</feature>